<dbReference type="GeneID" id="85305574"/>
<reference evidence="6" key="1">
    <citation type="submission" date="2023-06" db="EMBL/GenBank/DDBJ databases">
        <title>Genome-scale phylogeny and comparative genomics of the fungal order Sordariales.</title>
        <authorList>
            <consortium name="Lawrence Berkeley National Laboratory"/>
            <person name="Hensen N."/>
            <person name="Bonometti L."/>
            <person name="Westerberg I."/>
            <person name="Brannstrom I.O."/>
            <person name="Guillou S."/>
            <person name="Cros-Aarteil S."/>
            <person name="Calhoun S."/>
            <person name="Haridas S."/>
            <person name="Kuo A."/>
            <person name="Mondo S."/>
            <person name="Pangilinan J."/>
            <person name="Riley R."/>
            <person name="Labutti K."/>
            <person name="Andreopoulos B."/>
            <person name="Lipzen A."/>
            <person name="Chen C."/>
            <person name="Yanf M."/>
            <person name="Daum C."/>
            <person name="Ng V."/>
            <person name="Clum A."/>
            <person name="Steindorff A."/>
            <person name="Ohm R."/>
            <person name="Martin F."/>
            <person name="Silar P."/>
            <person name="Natvig D."/>
            <person name="Lalanne C."/>
            <person name="Gautier V."/>
            <person name="Ament-Velasquez S.L."/>
            <person name="Kruys A."/>
            <person name="Hutchinson M.I."/>
            <person name="Powell A.J."/>
            <person name="Barry K."/>
            <person name="Miller A.N."/>
            <person name="Grigoriev I.V."/>
            <person name="Debuchy R."/>
            <person name="Gladieux P."/>
            <person name="Thoren M.H."/>
            <person name="Johannesson H."/>
        </authorList>
    </citation>
    <scope>NUCLEOTIDE SEQUENCE</scope>
    <source>
        <strain evidence="6">8032-3</strain>
    </source>
</reference>
<dbReference type="Gene3D" id="3.40.395.10">
    <property type="entry name" value="Adenoviral Proteinase, Chain A"/>
    <property type="match status" value="1"/>
</dbReference>
<dbReference type="EMBL" id="MU839016">
    <property type="protein sequence ID" value="KAK1765249.1"/>
    <property type="molecule type" value="Genomic_DNA"/>
</dbReference>
<evidence type="ECO:0000256" key="2">
    <source>
        <dbReference type="ARBA" id="ARBA00022670"/>
    </source>
</evidence>
<name>A0AAJ0BVI1_9PEZI</name>
<keyword evidence="2" id="KW-0645">Protease</keyword>
<evidence type="ECO:0000259" key="5">
    <source>
        <dbReference type="PROSITE" id="PS50600"/>
    </source>
</evidence>
<dbReference type="GO" id="GO:0019783">
    <property type="term" value="F:ubiquitin-like protein peptidase activity"/>
    <property type="evidence" value="ECO:0007669"/>
    <property type="project" value="UniProtKB-ARBA"/>
</dbReference>
<evidence type="ECO:0000256" key="1">
    <source>
        <dbReference type="ARBA" id="ARBA00005234"/>
    </source>
</evidence>
<feature type="region of interest" description="Disordered" evidence="4">
    <location>
        <begin position="231"/>
        <end position="270"/>
    </location>
</feature>
<organism evidence="6 7">
    <name type="scientific">Phialemonium atrogriseum</name>
    <dbReference type="NCBI Taxonomy" id="1093897"/>
    <lineage>
        <taxon>Eukaryota</taxon>
        <taxon>Fungi</taxon>
        <taxon>Dikarya</taxon>
        <taxon>Ascomycota</taxon>
        <taxon>Pezizomycotina</taxon>
        <taxon>Sordariomycetes</taxon>
        <taxon>Sordariomycetidae</taxon>
        <taxon>Cephalothecales</taxon>
        <taxon>Cephalothecaceae</taxon>
        <taxon>Phialemonium</taxon>
    </lineage>
</organism>
<dbReference type="Proteomes" id="UP001244011">
    <property type="component" value="Unassembled WGS sequence"/>
</dbReference>
<accession>A0AAJ0BVI1</accession>
<keyword evidence="3" id="KW-0378">Hydrolase</keyword>
<protein>
    <recommendedName>
        <fullName evidence="5">Ubiquitin-like protease family profile domain-containing protein</fullName>
    </recommendedName>
</protein>
<evidence type="ECO:0000313" key="7">
    <source>
        <dbReference type="Proteomes" id="UP001244011"/>
    </source>
</evidence>
<dbReference type="InterPro" id="IPR003653">
    <property type="entry name" value="Peptidase_C48_C"/>
</dbReference>
<dbReference type="RefSeq" id="XP_060281462.1">
    <property type="nucleotide sequence ID" value="XM_060422387.1"/>
</dbReference>
<feature type="domain" description="Ubiquitin-like protease family profile" evidence="5">
    <location>
        <begin position="104"/>
        <end position="292"/>
    </location>
</feature>
<feature type="region of interest" description="Disordered" evidence="4">
    <location>
        <begin position="1"/>
        <end position="104"/>
    </location>
</feature>
<dbReference type="SUPFAM" id="SSF54001">
    <property type="entry name" value="Cysteine proteinases"/>
    <property type="match status" value="1"/>
</dbReference>
<feature type="compositionally biased region" description="Polar residues" evidence="4">
    <location>
        <begin position="253"/>
        <end position="270"/>
    </location>
</feature>
<feature type="compositionally biased region" description="Polar residues" evidence="4">
    <location>
        <begin position="234"/>
        <end position="244"/>
    </location>
</feature>
<dbReference type="GO" id="GO:0006508">
    <property type="term" value="P:proteolysis"/>
    <property type="evidence" value="ECO:0007669"/>
    <property type="project" value="UniProtKB-KW"/>
</dbReference>
<dbReference type="GO" id="GO:0008234">
    <property type="term" value="F:cysteine-type peptidase activity"/>
    <property type="evidence" value="ECO:0007669"/>
    <property type="project" value="InterPro"/>
</dbReference>
<keyword evidence="7" id="KW-1185">Reference proteome</keyword>
<dbReference type="InterPro" id="IPR038765">
    <property type="entry name" value="Papain-like_cys_pep_sf"/>
</dbReference>
<gene>
    <name evidence="6" type="ORF">QBC33DRAFT_175504</name>
</gene>
<evidence type="ECO:0000256" key="3">
    <source>
        <dbReference type="ARBA" id="ARBA00022801"/>
    </source>
</evidence>
<comment type="caution">
    <text evidence="6">The sequence shown here is derived from an EMBL/GenBank/DDBJ whole genome shotgun (WGS) entry which is preliminary data.</text>
</comment>
<feature type="compositionally biased region" description="Polar residues" evidence="4">
    <location>
        <begin position="63"/>
        <end position="95"/>
    </location>
</feature>
<dbReference type="AlphaFoldDB" id="A0AAJ0BVI1"/>
<sequence>MAPNFSSADEIIADNRGPADRQVEKRTHKKQKGPHLPMIEGKEDQIRSPFLPRTRRVRDPGTVHQTTASAPLPRSSTPLPLGSPFSQPSSQLANQPTTDRPVPTAAAVPVPASPQPGQWLTDAVIVHTLQFVAALRPVHFTVAEPLLVTTDKVVPPEYWQKLHQVLGQNTSILVPLNIPRAHWCLAHFRVGSRGLVGEIFDSWPNSQYASEAAALAHRFADGLGTSAARGSVWRTKSSAPTEDSSGPAVGHRGSSSSTTPQAVESTYTRPWTPKQSDSYECGVAIIAISFYLAAKIELPAQINLAMWRDVIGLVVQRLLDKTLVKDVINSNPKDFPFLHVVKDLGAHDDATAFSVKKPAFLADNSSSSRISFLD</sequence>
<evidence type="ECO:0000256" key="4">
    <source>
        <dbReference type="SAM" id="MobiDB-lite"/>
    </source>
</evidence>
<evidence type="ECO:0000313" key="6">
    <source>
        <dbReference type="EMBL" id="KAK1765249.1"/>
    </source>
</evidence>
<proteinExistence type="inferred from homology"/>
<dbReference type="PROSITE" id="PS50600">
    <property type="entry name" value="ULP_PROTEASE"/>
    <property type="match status" value="1"/>
</dbReference>
<comment type="similarity">
    <text evidence="1">Belongs to the peptidase C48 family.</text>
</comment>